<evidence type="ECO:0000259" key="4">
    <source>
        <dbReference type="Pfam" id="PF08450"/>
    </source>
</evidence>
<dbReference type="PANTHER" id="PTHR47572:SF4">
    <property type="entry name" value="LACTONASE DRP35"/>
    <property type="match status" value="1"/>
</dbReference>
<feature type="binding site" evidence="3">
    <location>
        <position position="207"/>
    </location>
    <ligand>
        <name>a divalent metal cation</name>
        <dbReference type="ChEBI" id="CHEBI:60240"/>
    </ligand>
</feature>
<gene>
    <name evidence="5" type="ORF">RD110_01595</name>
</gene>
<dbReference type="PRINTS" id="PR01790">
    <property type="entry name" value="SMP30FAMILY"/>
</dbReference>
<keyword evidence="6" id="KW-1185">Reference proteome</keyword>
<comment type="cofactor">
    <cofactor evidence="3">
        <name>Zn(2+)</name>
        <dbReference type="ChEBI" id="CHEBI:29105"/>
    </cofactor>
    <text evidence="3">Binds 1 divalent metal cation per subunit.</text>
</comment>
<dbReference type="InterPro" id="IPR013658">
    <property type="entry name" value="SGL"/>
</dbReference>
<keyword evidence="3" id="KW-0862">Zinc</keyword>
<dbReference type="KEGG" id="rhy:RD110_01595"/>
<feature type="binding site" evidence="3">
    <location>
        <position position="101"/>
    </location>
    <ligand>
        <name>substrate</name>
    </ligand>
</feature>
<dbReference type="InterPro" id="IPR005511">
    <property type="entry name" value="SMP-30"/>
</dbReference>
<dbReference type="EMBL" id="CP019236">
    <property type="protein sequence ID" value="APW40405.1"/>
    <property type="molecule type" value="Genomic_DNA"/>
</dbReference>
<evidence type="ECO:0000256" key="1">
    <source>
        <dbReference type="ARBA" id="ARBA00022801"/>
    </source>
</evidence>
<dbReference type="PANTHER" id="PTHR47572">
    <property type="entry name" value="LIPOPROTEIN-RELATED"/>
    <property type="match status" value="1"/>
</dbReference>
<name>A0A1P8K317_9BURK</name>
<keyword evidence="3" id="KW-0479">Metal-binding</keyword>
<dbReference type="STRING" id="1842727.RD110_01595"/>
<dbReference type="GO" id="GO:0046872">
    <property type="term" value="F:metal ion binding"/>
    <property type="evidence" value="ECO:0007669"/>
    <property type="project" value="UniProtKB-KW"/>
</dbReference>
<protein>
    <recommendedName>
        <fullName evidence="4">SMP-30/Gluconolactonase/LRE-like region domain-containing protein</fullName>
    </recommendedName>
</protein>
<proteinExistence type="predicted"/>
<reference evidence="5 6" key="1">
    <citation type="submission" date="2017-01" db="EMBL/GenBank/DDBJ databases">
        <authorList>
            <person name="Mah S.A."/>
            <person name="Swanson W.J."/>
            <person name="Moy G.W."/>
            <person name="Vacquier V.D."/>
        </authorList>
    </citation>
    <scope>NUCLEOTIDE SEQUENCE [LARGE SCALE GENOMIC DNA]</scope>
    <source>
        <strain evidence="5 6">DCY110</strain>
    </source>
</reference>
<feature type="binding site" evidence="3">
    <location>
        <position position="156"/>
    </location>
    <ligand>
        <name>a divalent metal cation</name>
        <dbReference type="ChEBI" id="CHEBI:60240"/>
    </ligand>
</feature>
<evidence type="ECO:0000313" key="5">
    <source>
        <dbReference type="EMBL" id="APW40405.1"/>
    </source>
</evidence>
<dbReference type="Proteomes" id="UP000186609">
    <property type="component" value="Chromosome"/>
</dbReference>
<dbReference type="GO" id="GO:0016787">
    <property type="term" value="F:hydrolase activity"/>
    <property type="evidence" value="ECO:0007669"/>
    <property type="project" value="UniProtKB-KW"/>
</dbReference>
<accession>A0A1P8K317</accession>
<dbReference type="Pfam" id="PF08450">
    <property type="entry name" value="SGL"/>
    <property type="match status" value="1"/>
</dbReference>
<evidence type="ECO:0000313" key="6">
    <source>
        <dbReference type="Proteomes" id="UP000186609"/>
    </source>
</evidence>
<sequence>MLAAPPKVVAEGFQYTEGPSWSPQGYWVFSDIPANTVYRFDGRAPATVWLRPSGYANGNAFDAQGRVWSARHDRHLSRRGADATVDVDVDRFDGKPLNSPNDLVVAADGAVWFSDPAFGISGYGPAKAPEEQPVRGIYRWKDGQTTLQTGALKDPNGLAFSPDGRLLYAADTFVGIVRFTVDAQNRLGPPEAWASLPPRPGQTANADGLKVDRAGRVWLAGPQAIGVFEPSGRLRCRIEIPAPHVANLSFGGADGRQALVTASDRLWLLQLR</sequence>
<evidence type="ECO:0000256" key="3">
    <source>
        <dbReference type="PIRSR" id="PIRSR605511-2"/>
    </source>
</evidence>
<feature type="active site" description="Proton donor/acceptor" evidence="2">
    <location>
        <position position="207"/>
    </location>
</feature>
<dbReference type="InterPro" id="IPR051262">
    <property type="entry name" value="SMP-30/CGR1_Lactonase"/>
</dbReference>
<organism evidence="5 6">
    <name type="scientific">Rhodoferax koreensis</name>
    <dbReference type="NCBI Taxonomy" id="1842727"/>
    <lineage>
        <taxon>Bacteria</taxon>
        <taxon>Pseudomonadati</taxon>
        <taxon>Pseudomonadota</taxon>
        <taxon>Betaproteobacteria</taxon>
        <taxon>Burkholderiales</taxon>
        <taxon>Comamonadaceae</taxon>
        <taxon>Rhodoferax</taxon>
    </lineage>
</organism>
<dbReference type="SUPFAM" id="SSF63829">
    <property type="entry name" value="Calcium-dependent phosphotriesterase"/>
    <property type="match status" value="1"/>
</dbReference>
<dbReference type="Gene3D" id="2.120.10.30">
    <property type="entry name" value="TolB, C-terminal domain"/>
    <property type="match status" value="1"/>
</dbReference>
<keyword evidence="1" id="KW-0378">Hydrolase</keyword>
<dbReference type="InterPro" id="IPR011042">
    <property type="entry name" value="6-blade_b-propeller_TolB-like"/>
</dbReference>
<feature type="binding site" evidence="3">
    <location>
        <position position="17"/>
    </location>
    <ligand>
        <name>a divalent metal cation</name>
        <dbReference type="ChEBI" id="CHEBI:60240"/>
    </ligand>
</feature>
<evidence type="ECO:0000256" key="2">
    <source>
        <dbReference type="PIRSR" id="PIRSR605511-1"/>
    </source>
</evidence>
<dbReference type="AlphaFoldDB" id="A0A1P8K317"/>
<feature type="domain" description="SMP-30/Gluconolactonase/LRE-like region" evidence="4">
    <location>
        <begin position="16"/>
        <end position="263"/>
    </location>
</feature>